<accession>A0A4Y2H9R4</accession>
<reference evidence="1 2" key="1">
    <citation type="journal article" date="2019" name="Sci. Rep.">
        <title>Orb-weaving spider Araneus ventricosus genome elucidates the spidroin gene catalogue.</title>
        <authorList>
            <person name="Kono N."/>
            <person name="Nakamura H."/>
            <person name="Ohtoshi R."/>
            <person name="Moran D.A.P."/>
            <person name="Shinohara A."/>
            <person name="Yoshida Y."/>
            <person name="Fujiwara M."/>
            <person name="Mori M."/>
            <person name="Tomita M."/>
            <person name="Arakawa K."/>
        </authorList>
    </citation>
    <scope>NUCLEOTIDE SEQUENCE [LARGE SCALE GENOMIC DNA]</scope>
</reference>
<proteinExistence type="predicted"/>
<name>A0A4Y2H9R4_ARAVE</name>
<gene>
    <name evidence="1" type="ORF">AVEN_80448_1</name>
</gene>
<protein>
    <submittedName>
        <fullName evidence="1">Uncharacterized protein</fullName>
    </submittedName>
</protein>
<dbReference type="InterPro" id="IPR036397">
    <property type="entry name" value="RNaseH_sf"/>
</dbReference>
<comment type="caution">
    <text evidence="1">The sequence shown here is derived from an EMBL/GenBank/DDBJ whole genome shotgun (WGS) entry which is preliminary data.</text>
</comment>
<sequence>MQRNLARGWPRIWSPGPPDFTPVDSFAWGFIKSKVYQVKIRNTEQLKQRITAAIEESPPAMLRHVFRATVECWELCRNVQGGPIEMY</sequence>
<dbReference type="PANTHER" id="PTHR47326:SF1">
    <property type="entry name" value="HTH PSQ-TYPE DOMAIN-CONTAINING PROTEIN"/>
    <property type="match status" value="1"/>
</dbReference>
<keyword evidence="2" id="KW-1185">Reference proteome</keyword>
<dbReference type="Proteomes" id="UP000499080">
    <property type="component" value="Unassembled WGS sequence"/>
</dbReference>
<dbReference type="EMBL" id="BGPR01001785">
    <property type="protein sequence ID" value="GBM61806.1"/>
    <property type="molecule type" value="Genomic_DNA"/>
</dbReference>
<dbReference type="GO" id="GO:0003676">
    <property type="term" value="F:nucleic acid binding"/>
    <property type="evidence" value="ECO:0007669"/>
    <property type="project" value="InterPro"/>
</dbReference>
<evidence type="ECO:0000313" key="1">
    <source>
        <dbReference type="EMBL" id="GBM61806.1"/>
    </source>
</evidence>
<dbReference type="OrthoDB" id="9971063at2759"/>
<dbReference type="AlphaFoldDB" id="A0A4Y2H9R4"/>
<dbReference type="Gene3D" id="3.30.420.10">
    <property type="entry name" value="Ribonuclease H-like superfamily/Ribonuclease H"/>
    <property type="match status" value="1"/>
</dbReference>
<organism evidence="1 2">
    <name type="scientific">Araneus ventricosus</name>
    <name type="common">Orbweaver spider</name>
    <name type="synonym">Epeira ventricosa</name>
    <dbReference type="NCBI Taxonomy" id="182803"/>
    <lineage>
        <taxon>Eukaryota</taxon>
        <taxon>Metazoa</taxon>
        <taxon>Ecdysozoa</taxon>
        <taxon>Arthropoda</taxon>
        <taxon>Chelicerata</taxon>
        <taxon>Arachnida</taxon>
        <taxon>Araneae</taxon>
        <taxon>Araneomorphae</taxon>
        <taxon>Entelegynae</taxon>
        <taxon>Araneoidea</taxon>
        <taxon>Araneidae</taxon>
        <taxon>Araneus</taxon>
    </lineage>
</organism>
<evidence type="ECO:0000313" key="2">
    <source>
        <dbReference type="Proteomes" id="UP000499080"/>
    </source>
</evidence>
<dbReference type="PANTHER" id="PTHR47326">
    <property type="entry name" value="TRANSPOSABLE ELEMENT TC3 TRANSPOSASE-LIKE PROTEIN"/>
    <property type="match status" value="1"/>
</dbReference>